<sequence length="65" mass="7210">MQGCAALNKKHLVIIGNAHQLAQIRLSLIDDGLENLGAVAHFHNTHTGAMIIKHFGGDFFEDRFR</sequence>
<evidence type="ECO:0000313" key="1">
    <source>
        <dbReference type="EMBL" id="MPN58872.1"/>
    </source>
</evidence>
<protein>
    <submittedName>
        <fullName evidence="1">Uncharacterized protein</fullName>
    </submittedName>
</protein>
<dbReference type="AlphaFoldDB" id="A0A645J6W9"/>
<proteinExistence type="predicted"/>
<comment type="caution">
    <text evidence="1">The sequence shown here is derived from an EMBL/GenBank/DDBJ whole genome shotgun (WGS) entry which is preliminary data.</text>
</comment>
<reference evidence="1" key="1">
    <citation type="submission" date="2019-08" db="EMBL/GenBank/DDBJ databases">
        <authorList>
            <person name="Kucharzyk K."/>
            <person name="Murdoch R.W."/>
            <person name="Higgins S."/>
            <person name="Loffler F."/>
        </authorList>
    </citation>
    <scope>NUCLEOTIDE SEQUENCE</scope>
</reference>
<organism evidence="1">
    <name type="scientific">bioreactor metagenome</name>
    <dbReference type="NCBI Taxonomy" id="1076179"/>
    <lineage>
        <taxon>unclassified sequences</taxon>
        <taxon>metagenomes</taxon>
        <taxon>ecological metagenomes</taxon>
    </lineage>
</organism>
<dbReference type="EMBL" id="VSSQ01132162">
    <property type="protein sequence ID" value="MPN58872.1"/>
    <property type="molecule type" value="Genomic_DNA"/>
</dbReference>
<accession>A0A645J6W9</accession>
<name>A0A645J6W9_9ZZZZ</name>
<gene>
    <name evidence="1" type="ORF">SDC9_206588</name>
</gene>